<evidence type="ECO:0000313" key="3">
    <source>
        <dbReference type="Proteomes" id="UP001159363"/>
    </source>
</evidence>
<name>A0ABQ9H6X4_9NEOP</name>
<dbReference type="EMBL" id="JARBHB010000007">
    <property type="protein sequence ID" value="KAJ8880027.1"/>
    <property type="molecule type" value="Genomic_DNA"/>
</dbReference>
<feature type="region of interest" description="Disordered" evidence="1">
    <location>
        <begin position="1"/>
        <end position="20"/>
    </location>
</feature>
<feature type="region of interest" description="Disordered" evidence="1">
    <location>
        <begin position="542"/>
        <end position="575"/>
    </location>
</feature>
<evidence type="ECO:0000256" key="1">
    <source>
        <dbReference type="SAM" id="MobiDB-lite"/>
    </source>
</evidence>
<proteinExistence type="predicted"/>
<comment type="caution">
    <text evidence="2">The sequence shown here is derived from an EMBL/GenBank/DDBJ whole genome shotgun (WGS) entry which is preliminary data.</text>
</comment>
<sequence length="843" mass="93478">MSFLESDHLRPESIRDNENSGKPELQVLMFRHVHYKLGRDVTCVESLLRPLALSSLTLPSPYPQGGINSHASAEAMCSSADNSPASCSRAYSNLHTLQLSGLERCYRGTLSSALHEECVKTRNYAYVHQASDACYHVTFKRPLPSRSVLSRKHECPARREPTARTCTYFARVYDDRVFKTDSCSWNQRIIWGGGKVYEFHLVVAHRWALLSQGQKSDLDGGEAPGLSGLAAIQPPQARRLAAIQPPQARRLAAIQPPQARCLTAIQPPQARCLAAIQPPQARCLAAPAPSGQVPRRYPAPSGPVPRRHPAPSGQVPRRHPAPSGPGASPPSSPLRPGASPPSSPLRPGASPHPAPQARRSRYRPIRPGVMPSIEPPHARLLAAIHRVASGIRQLAGIIWPEFVGSFTGPIPARTFRTTCLSSMGTGFDSGRAHLRISACGNRAGRCHWSTDFLGDLPFPPTFHSGAAPYSPRFTLIGSQDLDVKSRPNLFTHSPQLTVAPTSVCLSRLIFCRPDVVSRWLLEEGLGKESAMAFVRDPSQHLHGGIWKNHGKPKSRWPDRESNPRPPECESRDLGGYYQRGLESRRGLSEVGMDEFQNARAGKTGDLRENPPTSGIVRQDPQMRKLAGIMDSSRRPFCWKRRAKQTALQRCVNNSHKCSKCPPSAARHRPKTDYTFCQSSEADTAIVLRFTPGVPFIFFFIPPLFRTVASSGHSAVYTVQRLLLSTGMSKISWQRQSLEPGHNNIRPMSIPLKSPKLLHNTKCGFRLLKLLTGAINSPQTSDERPEVKCHWRNVSASCHNTFLRVFWHRTNSVEHPIFQRSPQEKIEVCEVRRVNWPSYNTATT</sequence>
<feature type="compositionally biased region" description="Basic and acidic residues" evidence="1">
    <location>
        <begin position="555"/>
        <end position="572"/>
    </location>
</feature>
<gene>
    <name evidence="2" type="ORF">PR048_020649</name>
</gene>
<protein>
    <submittedName>
        <fullName evidence="2">Uncharacterized protein</fullName>
    </submittedName>
</protein>
<feature type="compositionally biased region" description="Pro residues" evidence="1">
    <location>
        <begin position="327"/>
        <end position="354"/>
    </location>
</feature>
<reference evidence="2 3" key="1">
    <citation type="submission" date="2023-02" db="EMBL/GenBank/DDBJ databases">
        <title>LHISI_Scaffold_Assembly.</title>
        <authorList>
            <person name="Stuart O.P."/>
            <person name="Cleave R."/>
            <person name="Magrath M.J.L."/>
            <person name="Mikheyev A.S."/>
        </authorList>
    </citation>
    <scope>NUCLEOTIDE SEQUENCE [LARGE SCALE GENOMIC DNA]</scope>
    <source>
        <strain evidence="2">Daus_M_001</strain>
        <tissue evidence="2">Leg muscle</tissue>
    </source>
</reference>
<evidence type="ECO:0000313" key="2">
    <source>
        <dbReference type="EMBL" id="KAJ8880027.1"/>
    </source>
</evidence>
<dbReference type="Proteomes" id="UP001159363">
    <property type="component" value="Chromosome 6"/>
</dbReference>
<feature type="region of interest" description="Disordered" evidence="1">
    <location>
        <begin position="286"/>
        <end position="370"/>
    </location>
</feature>
<organism evidence="2 3">
    <name type="scientific">Dryococelus australis</name>
    <dbReference type="NCBI Taxonomy" id="614101"/>
    <lineage>
        <taxon>Eukaryota</taxon>
        <taxon>Metazoa</taxon>
        <taxon>Ecdysozoa</taxon>
        <taxon>Arthropoda</taxon>
        <taxon>Hexapoda</taxon>
        <taxon>Insecta</taxon>
        <taxon>Pterygota</taxon>
        <taxon>Neoptera</taxon>
        <taxon>Polyneoptera</taxon>
        <taxon>Phasmatodea</taxon>
        <taxon>Verophasmatodea</taxon>
        <taxon>Anareolatae</taxon>
        <taxon>Phasmatidae</taxon>
        <taxon>Eurycanthinae</taxon>
        <taxon>Dryococelus</taxon>
    </lineage>
</organism>
<accession>A0ABQ9H6X4</accession>
<keyword evidence="3" id="KW-1185">Reference proteome</keyword>